<gene>
    <name evidence="4" type="ORF">DNG_01760</name>
</gene>
<dbReference type="SMART" id="SM00721">
    <property type="entry name" value="BAR"/>
    <property type="match status" value="1"/>
</dbReference>
<dbReference type="PROSITE" id="PS51021">
    <property type="entry name" value="BAR"/>
    <property type="match status" value="1"/>
</dbReference>
<protein>
    <submittedName>
        <fullName evidence="4">Related to lysophosphatidic acid acyltransferase endophilin/SH3GL, involved in synaptic vesicle formation</fullName>
    </submittedName>
</protein>
<dbReference type="Pfam" id="PF03114">
    <property type="entry name" value="BAR"/>
    <property type="match status" value="1"/>
</dbReference>
<feature type="region of interest" description="Disordered" evidence="2">
    <location>
        <begin position="231"/>
        <end position="438"/>
    </location>
</feature>
<evidence type="ECO:0000313" key="4">
    <source>
        <dbReference type="EMBL" id="SPN98716.1"/>
    </source>
</evidence>
<feature type="compositionally biased region" description="Polar residues" evidence="2">
    <location>
        <begin position="397"/>
        <end position="409"/>
    </location>
</feature>
<dbReference type="CDD" id="cd07593">
    <property type="entry name" value="BAR_MUG137_fungi"/>
    <property type="match status" value="1"/>
</dbReference>
<reference evidence="4" key="1">
    <citation type="submission" date="2018-03" db="EMBL/GenBank/DDBJ databases">
        <authorList>
            <person name="Guldener U."/>
        </authorList>
    </citation>
    <scope>NUCLEOTIDE SEQUENCE</scope>
</reference>
<keyword evidence="1" id="KW-0175">Coiled coil</keyword>
<evidence type="ECO:0000256" key="2">
    <source>
        <dbReference type="SAM" id="MobiDB-lite"/>
    </source>
</evidence>
<dbReference type="EMBL" id="ONZQ02000002">
    <property type="protein sequence ID" value="SPN98716.1"/>
    <property type="molecule type" value="Genomic_DNA"/>
</dbReference>
<dbReference type="Gene3D" id="1.20.1270.60">
    <property type="entry name" value="Arfaptin homology (AH) domain/BAR domain"/>
    <property type="match status" value="1"/>
</dbReference>
<organism evidence="4 5">
    <name type="scientific">Cephalotrichum gorgonifer</name>
    <dbReference type="NCBI Taxonomy" id="2041049"/>
    <lineage>
        <taxon>Eukaryota</taxon>
        <taxon>Fungi</taxon>
        <taxon>Dikarya</taxon>
        <taxon>Ascomycota</taxon>
        <taxon>Pezizomycotina</taxon>
        <taxon>Sordariomycetes</taxon>
        <taxon>Hypocreomycetidae</taxon>
        <taxon>Microascales</taxon>
        <taxon>Microascaceae</taxon>
        <taxon>Cephalotrichum</taxon>
    </lineage>
</organism>
<dbReference type="SUPFAM" id="SSF103657">
    <property type="entry name" value="BAR/IMD domain-like"/>
    <property type="match status" value="1"/>
</dbReference>
<accession>A0AAE8MSE0</accession>
<dbReference type="AlphaFoldDB" id="A0AAE8MSE0"/>
<dbReference type="InterPro" id="IPR004148">
    <property type="entry name" value="BAR_dom"/>
</dbReference>
<sequence>MKITKKFDRAFQWAGERMGAESNRTTHSDEFKSLETEMGLRIDGMERMHKSMTGYVKWVSRRDELLHDKEKALPGGHVGRIMVSHGEDFEADSDFGNSLITVGRANERVASLQEQYASEITSTWLESLDRNLAMMKEYQNARKKLESRRLALDTAITKAQKSKKEDFRLEEEARSSKAKFEEANDDILRRMQDIKEAETDSLRELTAFLDAQLDFHDRCTEELRRARADLGGMAPMRTGSNYGSTPPRPRARQQTYERTPRDQDIYEDYEPEPVNSRMGSRMSIRRPPPEVPVSRPAVNRTLSGASNIAPSFHSTFSERERPERRASVAQQPMAMHPANLRGQLRPVARVNTEPIQREDVFADYEDGTSDSTSGSPRWERGESGWGRETQDERCVSPATSFGSRSTTGSYRKAPPPPPPSRAKKPAPPIPPKRGSYYQ</sequence>
<keyword evidence="4" id="KW-0808">Transferase</keyword>
<name>A0AAE8MSE0_9PEZI</name>
<feature type="compositionally biased region" description="Polar residues" evidence="2">
    <location>
        <begin position="300"/>
        <end position="315"/>
    </location>
</feature>
<keyword evidence="5" id="KW-1185">Reference proteome</keyword>
<feature type="compositionally biased region" description="Basic and acidic residues" evidence="2">
    <location>
        <begin position="316"/>
        <end position="326"/>
    </location>
</feature>
<evidence type="ECO:0000256" key="1">
    <source>
        <dbReference type="SAM" id="Coils"/>
    </source>
</evidence>
<keyword evidence="4" id="KW-0012">Acyltransferase</keyword>
<feature type="compositionally biased region" description="Pro residues" evidence="2">
    <location>
        <begin position="413"/>
        <end position="431"/>
    </location>
</feature>
<evidence type="ECO:0000259" key="3">
    <source>
        <dbReference type="PROSITE" id="PS51021"/>
    </source>
</evidence>
<feature type="coiled-coil region" evidence="1">
    <location>
        <begin position="128"/>
        <end position="197"/>
    </location>
</feature>
<proteinExistence type="predicted"/>
<comment type="caution">
    <text evidence="4">The sequence shown here is derived from an EMBL/GenBank/DDBJ whole genome shotgun (WGS) entry which is preliminary data.</text>
</comment>
<dbReference type="Proteomes" id="UP001187682">
    <property type="component" value="Unassembled WGS sequence"/>
</dbReference>
<dbReference type="InterPro" id="IPR027267">
    <property type="entry name" value="AH/BAR_dom_sf"/>
</dbReference>
<dbReference type="GO" id="GO:0016746">
    <property type="term" value="F:acyltransferase activity"/>
    <property type="evidence" value="ECO:0007669"/>
    <property type="project" value="UniProtKB-KW"/>
</dbReference>
<evidence type="ECO:0000313" key="5">
    <source>
        <dbReference type="Proteomes" id="UP001187682"/>
    </source>
</evidence>
<dbReference type="GO" id="GO:0005737">
    <property type="term" value="C:cytoplasm"/>
    <property type="evidence" value="ECO:0007669"/>
    <property type="project" value="InterPro"/>
</dbReference>
<feature type="domain" description="BAR" evidence="3">
    <location>
        <begin position="16"/>
        <end position="236"/>
    </location>
</feature>